<evidence type="ECO:0000256" key="3">
    <source>
        <dbReference type="ARBA" id="ARBA00022741"/>
    </source>
</evidence>
<feature type="domain" description="AAA+ ATPase" evidence="8">
    <location>
        <begin position="452"/>
        <end position="621"/>
    </location>
</feature>
<dbReference type="PRINTS" id="PR00300">
    <property type="entry name" value="CLPPROTEASEA"/>
</dbReference>
<keyword evidence="7" id="KW-0175">Coiled coil</keyword>
<comment type="similarity">
    <text evidence="1">Belongs to the ClpA/ClpB family.</text>
</comment>
<dbReference type="STRING" id="1798374.A2Z33_04590"/>
<feature type="coiled-coil region" evidence="7">
    <location>
        <begin position="266"/>
        <end position="385"/>
    </location>
</feature>
<dbReference type="CDD" id="cd00009">
    <property type="entry name" value="AAA"/>
    <property type="match status" value="1"/>
</dbReference>
<dbReference type="AlphaFoldDB" id="A0A1F5YV28"/>
<dbReference type="Pfam" id="PF10431">
    <property type="entry name" value="ClpB_D2-small"/>
    <property type="match status" value="1"/>
</dbReference>
<dbReference type="InterPro" id="IPR003959">
    <property type="entry name" value="ATPase_AAA_core"/>
</dbReference>
<evidence type="ECO:0000256" key="4">
    <source>
        <dbReference type="ARBA" id="ARBA00022840"/>
    </source>
</evidence>
<dbReference type="InterPro" id="IPR018368">
    <property type="entry name" value="ClpA/B_CS1"/>
</dbReference>
<dbReference type="PROSITE" id="PS00870">
    <property type="entry name" value="CLPAB_1"/>
    <property type="match status" value="1"/>
</dbReference>
<gene>
    <name evidence="10" type="ORF">A2Z33_04590</name>
</gene>
<dbReference type="FunFam" id="3.40.50.300:FF:000010">
    <property type="entry name" value="Chaperone clpB 1, putative"/>
    <property type="match status" value="1"/>
</dbReference>
<comment type="caution">
    <text evidence="10">The sequence shown here is derived from an EMBL/GenBank/DDBJ whole genome shotgun (WGS) entry which is preliminary data.</text>
</comment>
<dbReference type="SMART" id="SM01086">
    <property type="entry name" value="ClpB_D2-small"/>
    <property type="match status" value="1"/>
</dbReference>
<dbReference type="Pfam" id="PF00004">
    <property type="entry name" value="AAA"/>
    <property type="match status" value="1"/>
</dbReference>
<evidence type="ECO:0000256" key="2">
    <source>
        <dbReference type="ARBA" id="ARBA00022737"/>
    </source>
</evidence>
<dbReference type="CDD" id="cd19499">
    <property type="entry name" value="RecA-like_ClpB_Hsp104-like"/>
    <property type="match status" value="1"/>
</dbReference>
<proteinExistence type="inferred from homology"/>
<evidence type="ECO:0000256" key="7">
    <source>
        <dbReference type="SAM" id="Coils"/>
    </source>
</evidence>
<dbReference type="Gene3D" id="3.40.50.300">
    <property type="entry name" value="P-loop containing nucleotide triphosphate hydrolases"/>
    <property type="match status" value="3"/>
</dbReference>
<dbReference type="InterPro" id="IPR019489">
    <property type="entry name" value="Clp_ATPase_C"/>
</dbReference>
<dbReference type="EMBL" id="MFJD01000006">
    <property type="protein sequence ID" value="OGG03742.1"/>
    <property type="molecule type" value="Genomic_DNA"/>
</dbReference>
<keyword evidence="3" id="KW-0547">Nucleotide-binding</keyword>
<dbReference type="SMART" id="SM00382">
    <property type="entry name" value="AAA"/>
    <property type="match status" value="2"/>
</dbReference>
<keyword evidence="2" id="KW-0677">Repeat</keyword>
<dbReference type="SUPFAM" id="SSF52540">
    <property type="entry name" value="P-loop containing nucleoside triphosphate hydrolases"/>
    <property type="match status" value="2"/>
</dbReference>
<evidence type="ECO:0000259" key="9">
    <source>
        <dbReference type="SMART" id="SM01086"/>
    </source>
</evidence>
<dbReference type="InterPro" id="IPR041546">
    <property type="entry name" value="ClpA/ClpB_AAA_lid"/>
</dbReference>
<dbReference type="Pfam" id="PF07724">
    <property type="entry name" value="AAA_2"/>
    <property type="match status" value="1"/>
</dbReference>
<dbReference type="FunFam" id="3.40.50.300:FF:000120">
    <property type="entry name" value="ATP-dependent chaperone ClpB"/>
    <property type="match status" value="1"/>
</dbReference>
<dbReference type="GO" id="GO:0016887">
    <property type="term" value="F:ATP hydrolysis activity"/>
    <property type="evidence" value="ECO:0007669"/>
    <property type="project" value="InterPro"/>
</dbReference>
<reference evidence="10 11" key="1">
    <citation type="journal article" date="2016" name="Nat. Commun.">
        <title>Thousands of microbial genomes shed light on interconnected biogeochemical processes in an aquifer system.</title>
        <authorList>
            <person name="Anantharaman K."/>
            <person name="Brown C.T."/>
            <person name="Hug L.A."/>
            <person name="Sharon I."/>
            <person name="Castelle C.J."/>
            <person name="Probst A.J."/>
            <person name="Thomas B.C."/>
            <person name="Singh A."/>
            <person name="Wilkins M.J."/>
            <person name="Karaoz U."/>
            <person name="Brodie E.L."/>
            <person name="Williams K.H."/>
            <person name="Hubbard S.S."/>
            <person name="Banfield J.F."/>
        </authorList>
    </citation>
    <scope>NUCLEOTIDE SEQUENCE [LARGE SCALE GENOMIC DNA]</scope>
</reference>
<feature type="domain" description="AAA+ ATPase" evidence="8">
    <location>
        <begin position="52"/>
        <end position="196"/>
    </location>
</feature>
<dbReference type="PANTHER" id="PTHR11638:SF175">
    <property type="entry name" value="ATP-DEPENDENT CLP PROTEASE, ATP-BINDING SUBUNIT CLPC"/>
    <property type="match status" value="1"/>
</dbReference>
<dbReference type="GO" id="GO:0034605">
    <property type="term" value="P:cellular response to heat"/>
    <property type="evidence" value="ECO:0007669"/>
    <property type="project" value="TreeGrafter"/>
</dbReference>
<evidence type="ECO:0000256" key="1">
    <source>
        <dbReference type="ARBA" id="ARBA00008675"/>
    </source>
</evidence>
<keyword evidence="5" id="KW-0143">Chaperone</keyword>
<dbReference type="GO" id="GO:0005524">
    <property type="term" value="F:ATP binding"/>
    <property type="evidence" value="ECO:0007669"/>
    <property type="project" value="UniProtKB-KW"/>
</dbReference>
<keyword evidence="4" id="KW-0067">ATP-binding</keyword>
<accession>A0A1F5YV28</accession>
<protein>
    <submittedName>
        <fullName evidence="10">ATP-dependent chaperone ClpB</fullName>
    </submittedName>
</protein>
<dbReference type="Pfam" id="PF17871">
    <property type="entry name" value="AAA_lid_9"/>
    <property type="match status" value="1"/>
</dbReference>
<dbReference type="InterPro" id="IPR050130">
    <property type="entry name" value="ClpA_ClpB"/>
</dbReference>
<evidence type="ECO:0000259" key="8">
    <source>
        <dbReference type="SMART" id="SM00382"/>
    </source>
</evidence>
<dbReference type="Proteomes" id="UP000178448">
    <property type="component" value="Unassembled WGS sequence"/>
</dbReference>
<dbReference type="FunFam" id="3.40.50.300:FF:000025">
    <property type="entry name" value="ATP-dependent Clp protease subunit"/>
    <property type="match status" value="1"/>
</dbReference>
<evidence type="ECO:0000313" key="11">
    <source>
        <dbReference type="Proteomes" id="UP000178448"/>
    </source>
</evidence>
<sequence length="713" mass="79931">MDARYEPPQESGPVLSRYTVDLTEKARQGKLDPVIGRNEEIRRVMQILARRTKNNPVLLGDPGVGKTAIVEGLSQRIVAGDVPSTLQGKQVIALDVASLVAGSAYRGEFEDRLKKVLREIEEGGGKYIVFMDELHTLVGAGAAGGSMDAANILKPALARGELHCVGATTVREYRQYIEKDTALERRFQPVYVDEPTPEDALSILRGIKQKYEVHHGIRITDDALTAAVGMSQRYIPDRYLPDKAIDLVDEAASGLKIDTESMPLELDELKRSITRSEIEKAALRRERTGKQKLEQVDAEIKNLKSKAAILDKRWQQQKNLIGQLQVQRVALDQMGLELEKAERETLLEKAAELKYGKIPEAGKKVRQLEEQLKQIPEDERLLREEVTGDDIARVVSRWTGIPVSRLLKSEAEKLVHLEDELRHRVIGQDEALGKVASAIRRNRAGIGEQDRPIGSFLFLGPTGVGKTETAKALAEYLFNDEKAIIRLDMSEYQEPHSVSRLIGAPPGYIGYDEGGQLTEAVRRKPYSVVLFDEIEKAHPQVFNTLLQLLDDGRLTDGRGRVVNFRNSIVIMTSNLGSDTIQEYSGKDGPKMHAAVMELVRKYFRPEFINRLDQIIVYRRLNPELLDRIVELQLAAISRRLAQQSITLQVTPAARRLLTDVGFDPVYGARPLRRAIQDLILDELALQMIEKKIQPGSLVKVDAKDRKMVITQPN</sequence>
<dbReference type="InterPro" id="IPR027417">
    <property type="entry name" value="P-loop_NTPase"/>
</dbReference>
<dbReference type="PANTHER" id="PTHR11638">
    <property type="entry name" value="ATP-DEPENDENT CLP PROTEASE"/>
    <property type="match status" value="1"/>
</dbReference>
<organism evidence="10 11">
    <name type="scientific">Candidatus Gottesmanbacteria bacterium RBG_16_52_11</name>
    <dbReference type="NCBI Taxonomy" id="1798374"/>
    <lineage>
        <taxon>Bacteria</taxon>
        <taxon>Candidatus Gottesmaniibacteriota</taxon>
    </lineage>
</organism>
<evidence type="ECO:0000313" key="10">
    <source>
        <dbReference type="EMBL" id="OGG03742.1"/>
    </source>
</evidence>
<feature type="domain" description="Clp ATPase C-terminal" evidence="9">
    <location>
        <begin position="620"/>
        <end position="709"/>
    </location>
</feature>
<dbReference type="Gene3D" id="1.10.8.60">
    <property type="match status" value="1"/>
</dbReference>
<evidence type="ECO:0000256" key="5">
    <source>
        <dbReference type="ARBA" id="ARBA00023186"/>
    </source>
</evidence>
<dbReference type="InterPro" id="IPR003593">
    <property type="entry name" value="AAA+_ATPase"/>
</dbReference>
<dbReference type="GO" id="GO:0005737">
    <property type="term" value="C:cytoplasm"/>
    <property type="evidence" value="ECO:0007669"/>
    <property type="project" value="TreeGrafter"/>
</dbReference>
<dbReference type="InterPro" id="IPR001270">
    <property type="entry name" value="ClpA/B"/>
</dbReference>
<comment type="subunit">
    <text evidence="6">Homohexamer. The oligomerization is ATP-dependent.</text>
</comment>
<evidence type="ECO:0000256" key="6">
    <source>
        <dbReference type="ARBA" id="ARBA00026057"/>
    </source>
</evidence>
<name>A0A1F5YV28_9BACT</name>